<protein>
    <submittedName>
        <fullName evidence="2">DUF3616 domain-containing protein</fullName>
    </submittedName>
</protein>
<reference evidence="3" key="2">
    <citation type="submission" date="2016-10" db="EMBL/GenBank/DDBJ databases">
        <authorList>
            <person name="de Groot N.N."/>
        </authorList>
    </citation>
    <scope>NUCLEOTIDE SEQUENCE [LARGE SCALE GENOMIC DNA]</scope>
    <source>
        <strain evidence="3">BS3782</strain>
    </source>
</reference>
<evidence type="ECO:0000313" key="5">
    <source>
        <dbReference type="Proteomes" id="UP000434925"/>
    </source>
</evidence>
<feature type="domain" description="DUF3616" evidence="1">
    <location>
        <begin position="22"/>
        <end position="362"/>
    </location>
</feature>
<evidence type="ECO:0000259" key="1">
    <source>
        <dbReference type="Pfam" id="PF12275"/>
    </source>
</evidence>
<dbReference type="Proteomes" id="UP000434925">
    <property type="component" value="Unassembled WGS sequence"/>
</dbReference>
<organism evidence="3 4">
    <name type="scientific">Pseudomonas lini</name>
    <dbReference type="NCBI Taxonomy" id="163011"/>
    <lineage>
        <taxon>Bacteria</taxon>
        <taxon>Pseudomonadati</taxon>
        <taxon>Pseudomonadota</taxon>
        <taxon>Gammaproteobacteria</taxon>
        <taxon>Pseudomonadales</taxon>
        <taxon>Pseudomonadaceae</taxon>
        <taxon>Pseudomonas</taxon>
    </lineage>
</organism>
<proteinExistence type="predicted"/>
<dbReference type="Pfam" id="PF12275">
    <property type="entry name" value="DUF3616"/>
    <property type="match status" value="1"/>
</dbReference>
<dbReference type="PATRIC" id="fig|163011.3.peg.2952"/>
<gene>
    <name evidence="2" type="ORF">F7R14_16640</name>
    <name evidence="3" type="ORF">SAMN04490191_4655</name>
</gene>
<dbReference type="AlphaFoldDB" id="A0A0J6HH70"/>
<dbReference type="EMBL" id="LT629746">
    <property type="protein sequence ID" value="SDT47810.1"/>
    <property type="molecule type" value="Genomic_DNA"/>
</dbReference>
<sequence length="372" mass="41342">MVNFGSALLVFNDPDTHMRKGLSAVVQIGDTLWVANDESLSLERFTLRERVGAGEFLFDQHQQFPLASLLTLPVIPTIGEEFVEADLEGMSYDRDTGYLWIVGSHSLKRKKPDSTKSLKKNAERLATVSSDGNRFLLARIPVVEENGTFTLVKSTASDDRVAAQLAGNQLGNELLDELKDDEHVGAFLHIPGKDNGFDTEGLEINGKRVFIGLRGPVLRGWTIVLEIEPEDHPKAAHTLILKKIGPKGRKYRKHFLQLDGLGVRDLCIDGDDMLILAGPTMNLDGPVSLFRWHDGARPTDESFIFREQLTPVLEVPYGQGEDKGRDHAEGMTFVSTAGVEEPLLLVVYDANAGWRKQGGNRLEQDVFRLMKK</sequence>
<keyword evidence="4" id="KW-1185">Reference proteome</keyword>
<evidence type="ECO:0000313" key="2">
    <source>
        <dbReference type="EMBL" id="KAB0503392.1"/>
    </source>
</evidence>
<dbReference type="Proteomes" id="UP000182814">
    <property type="component" value="Chromosome I"/>
</dbReference>
<reference evidence="4" key="1">
    <citation type="submission" date="2016-10" db="EMBL/GenBank/DDBJ databases">
        <authorList>
            <person name="Varghese N."/>
            <person name="Submissions S."/>
        </authorList>
    </citation>
    <scope>NUCLEOTIDE SEQUENCE [LARGE SCALE GENOMIC DNA]</scope>
    <source>
        <strain evidence="4">BS3782</strain>
    </source>
</reference>
<evidence type="ECO:0000313" key="3">
    <source>
        <dbReference type="EMBL" id="SDT47810.1"/>
    </source>
</evidence>
<dbReference type="RefSeq" id="WP_048394726.1">
    <property type="nucleotide sequence ID" value="NZ_JYLB01000003.1"/>
</dbReference>
<dbReference type="InterPro" id="IPR022060">
    <property type="entry name" value="DUF3616"/>
</dbReference>
<evidence type="ECO:0000313" key="4">
    <source>
        <dbReference type="Proteomes" id="UP000182814"/>
    </source>
</evidence>
<accession>A0A0J6HH70</accession>
<name>A0A0J6HH70_9PSED</name>
<dbReference type="EMBL" id="VZPO01000006">
    <property type="protein sequence ID" value="KAB0503392.1"/>
    <property type="molecule type" value="Genomic_DNA"/>
</dbReference>
<reference evidence="2 5" key="3">
    <citation type="submission" date="2019-09" db="EMBL/GenBank/DDBJ databases">
        <title>Draft genome sequences of 48 bacterial type strains from the CCUG.</title>
        <authorList>
            <person name="Tunovic T."/>
            <person name="Pineiro-Iglesias B."/>
            <person name="Unosson C."/>
            <person name="Inganas E."/>
            <person name="Ohlen M."/>
            <person name="Cardew S."/>
            <person name="Jensie-Markopoulos S."/>
            <person name="Salva-Serra F."/>
            <person name="Jaen-Luchoro D."/>
            <person name="Karlsson R."/>
            <person name="Svensson-Stadler L."/>
            <person name="Chun J."/>
            <person name="Moore E."/>
        </authorList>
    </citation>
    <scope>NUCLEOTIDE SEQUENCE [LARGE SCALE GENOMIC DNA]</scope>
    <source>
        <strain evidence="2 5">CCUG 51522</strain>
    </source>
</reference>